<evidence type="ECO:0000256" key="1">
    <source>
        <dbReference type="SAM" id="Phobius"/>
    </source>
</evidence>
<feature type="transmembrane region" description="Helical" evidence="1">
    <location>
        <begin position="43"/>
        <end position="61"/>
    </location>
</feature>
<dbReference type="Proteomes" id="UP000586827">
    <property type="component" value="Unassembled WGS sequence"/>
</dbReference>
<organism evidence="2 3">
    <name type="scientific">Nocardia uniformis</name>
    <dbReference type="NCBI Taxonomy" id="53432"/>
    <lineage>
        <taxon>Bacteria</taxon>
        <taxon>Bacillati</taxon>
        <taxon>Actinomycetota</taxon>
        <taxon>Actinomycetes</taxon>
        <taxon>Mycobacteriales</taxon>
        <taxon>Nocardiaceae</taxon>
        <taxon>Nocardia</taxon>
    </lineage>
</organism>
<keyword evidence="1" id="KW-1133">Transmembrane helix</keyword>
<feature type="transmembrane region" description="Helical" evidence="1">
    <location>
        <begin position="159"/>
        <end position="177"/>
    </location>
</feature>
<sequence>MLELLGEHPVAGVILACEVGLWVLLGSGLAVRYLARMRTLSTVILLGIPLLDVVLVIATAIDLRNGATADATHGLAGLYLGFSIAFGPTIVRWADARFAYRFAGGPPPVKAAKSGPERRRYLWREWLRVVNAAAISSVTLLALVLFIATPAQEPTLTGWIGRVWVIVGLWFVFGPLWESGRRDKEPADKDRVDIGR</sequence>
<proteinExistence type="predicted"/>
<evidence type="ECO:0000313" key="2">
    <source>
        <dbReference type="EMBL" id="NNH70516.1"/>
    </source>
</evidence>
<keyword evidence="3" id="KW-1185">Reference proteome</keyword>
<keyword evidence="1" id="KW-0472">Membrane</keyword>
<comment type="caution">
    <text evidence="2">The sequence shown here is derived from an EMBL/GenBank/DDBJ whole genome shotgun (WGS) entry which is preliminary data.</text>
</comment>
<protein>
    <recommendedName>
        <fullName evidence="4">Membrane protein YmcC</fullName>
    </recommendedName>
</protein>
<gene>
    <name evidence="2" type="ORF">HLB23_11685</name>
</gene>
<reference evidence="2 3" key="1">
    <citation type="submission" date="2020-05" db="EMBL/GenBank/DDBJ databases">
        <title>MicrobeNet Type strains.</title>
        <authorList>
            <person name="Nicholson A.C."/>
        </authorList>
    </citation>
    <scope>NUCLEOTIDE SEQUENCE [LARGE SCALE GENOMIC DNA]</scope>
    <source>
        <strain evidence="2 3">JCM 3224</strain>
    </source>
</reference>
<accession>A0A849BZE5</accession>
<feature type="transmembrane region" description="Helical" evidence="1">
    <location>
        <begin position="12"/>
        <end position="31"/>
    </location>
</feature>
<dbReference type="EMBL" id="JABELX010000004">
    <property type="protein sequence ID" value="NNH70516.1"/>
    <property type="molecule type" value="Genomic_DNA"/>
</dbReference>
<dbReference type="RefSeq" id="WP_067522818.1">
    <property type="nucleotide sequence ID" value="NZ_JABELX010000004.1"/>
</dbReference>
<feature type="transmembrane region" description="Helical" evidence="1">
    <location>
        <begin position="73"/>
        <end position="91"/>
    </location>
</feature>
<keyword evidence="1" id="KW-0812">Transmembrane</keyword>
<dbReference type="AlphaFoldDB" id="A0A849BZE5"/>
<evidence type="ECO:0008006" key="4">
    <source>
        <dbReference type="Google" id="ProtNLM"/>
    </source>
</evidence>
<evidence type="ECO:0000313" key="3">
    <source>
        <dbReference type="Proteomes" id="UP000586827"/>
    </source>
</evidence>
<feature type="transmembrane region" description="Helical" evidence="1">
    <location>
        <begin position="126"/>
        <end position="147"/>
    </location>
</feature>
<name>A0A849BZE5_9NOCA</name>